<name>A0A271IY74_9BACT</name>
<evidence type="ECO:0000313" key="15">
    <source>
        <dbReference type="EMBL" id="PAP75655.1"/>
    </source>
</evidence>
<dbReference type="PANTHER" id="PTHR11538:SF41">
    <property type="entry name" value="PHENYLALANINE--TRNA LIGASE, MITOCHONDRIAL"/>
    <property type="match status" value="1"/>
</dbReference>
<dbReference type="RefSeq" id="WP_095509297.1">
    <property type="nucleotide sequence ID" value="NZ_MQWD01000001.1"/>
</dbReference>
<dbReference type="GO" id="GO:0000287">
    <property type="term" value="F:magnesium ion binding"/>
    <property type="evidence" value="ECO:0007669"/>
    <property type="project" value="UniProtKB-UniRule"/>
</dbReference>
<comment type="cofactor">
    <cofactor evidence="13">
        <name>Mg(2+)</name>
        <dbReference type="ChEBI" id="CHEBI:18420"/>
    </cofactor>
    <text evidence="13">Binds 2 magnesium ions per tetramer.</text>
</comment>
<protein>
    <recommendedName>
        <fullName evidence="13">Phenylalanine--tRNA ligase alpha subunit</fullName>
        <ecNumber evidence="13">6.1.1.20</ecNumber>
    </recommendedName>
    <alternativeName>
        <fullName evidence="13">Phenylalanyl-tRNA synthetase alpha subunit</fullName>
        <shortName evidence="13">PheRS</shortName>
    </alternativeName>
</protein>
<dbReference type="NCBIfam" id="TIGR00468">
    <property type="entry name" value="pheS"/>
    <property type="match status" value="1"/>
</dbReference>
<accession>A0A271IY74</accession>
<evidence type="ECO:0000256" key="2">
    <source>
        <dbReference type="ARBA" id="ARBA00010207"/>
    </source>
</evidence>
<evidence type="ECO:0000256" key="3">
    <source>
        <dbReference type="ARBA" id="ARBA00011209"/>
    </source>
</evidence>
<keyword evidence="7 13" id="KW-0547">Nucleotide-binding</keyword>
<evidence type="ECO:0000256" key="6">
    <source>
        <dbReference type="ARBA" id="ARBA00022723"/>
    </source>
</evidence>
<keyword evidence="6 13" id="KW-0479">Metal-binding</keyword>
<comment type="catalytic activity">
    <reaction evidence="12 13">
        <text>tRNA(Phe) + L-phenylalanine + ATP = L-phenylalanyl-tRNA(Phe) + AMP + diphosphate + H(+)</text>
        <dbReference type="Rhea" id="RHEA:19413"/>
        <dbReference type="Rhea" id="RHEA-COMP:9668"/>
        <dbReference type="Rhea" id="RHEA-COMP:9699"/>
        <dbReference type="ChEBI" id="CHEBI:15378"/>
        <dbReference type="ChEBI" id="CHEBI:30616"/>
        <dbReference type="ChEBI" id="CHEBI:33019"/>
        <dbReference type="ChEBI" id="CHEBI:58095"/>
        <dbReference type="ChEBI" id="CHEBI:78442"/>
        <dbReference type="ChEBI" id="CHEBI:78531"/>
        <dbReference type="ChEBI" id="CHEBI:456215"/>
        <dbReference type="EC" id="6.1.1.20"/>
    </reaction>
</comment>
<dbReference type="OrthoDB" id="9800719at2"/>
<evidence type="ECO:0000256" key="5">
    <source>
        <dbReference type="ARBA" id="ARBA00022598"/>
    </source>
</evidence>
<dbReference type="EMBL" id="MQWD01000001">
    <property type="protein sequence ID" value="PAP75655.1"/>
    <property type="molecule type" value="Genomic_DNA"/>
</dbReference>
<dbReference type="InterPro" id="IPR004188">
    <property type="entry name" value="Phe-tRNA_ligase_II_N"/>
</dbReference>
<comment type="subunit">
    <text evidence="3 13">Tetramer of two alpha and two beta subunits.</text>
</comment>
<keyword evidence="11 13" id="KW-0030">Aminoacyl-tRNA synthetase</keyword>
<evidence type="ECO:0000256" key="1">
    <source>
        <dbReference type="ARBA" id="ARBA00004496"/>
    </source>
</evidence>
<keyword evidence="10 13" id="KW-0648">Protein biosynthesis</keyword>
<sequence length="351" mass="38884">MSETTTLDAEIEAVQAEIDTLPLTTDDEAEAYRVRFLGRKAGVITDLFSKIGTVPPEERRAVGQRLNALKQAAQARLDAATEALAGDTEAGATDLDLTLPGRVPAPVERGSLHVLTQTLEDIQAIFQSFGFAVARGPEIEDDWHNFSALNFPPDHPARDMQDTFFLEPPPPEGRGVLLRTHTSPVQVRVMERQKPPIRVIAPGRVFRNEAISYKSYCLFHQVEGLVVDEGVSFADLKAMLTAFAKALFGASDGPAREAKMRFRPSFFPFTEPSAEVDVWWADESLPGGGRWMEILGSGMVDPNVLENVGVDSERYTGYAFGMGVERMAMLRHGIDDIRLLYENDVRFLKQF</sequence>
<keyword evidence="5 13" id="KW-0436">Ligase</keyword>
<evidence type="ECO:0000313" key="16">
    <source>
        <dbReference type="Proteomes" id="UP000216339"/>
    </source>
</evidence>
<dbReference type="GO" id="GO:0005524">
    <property type="term" value="F:ATP binding"/>
    <property type="evidence" value="ECO:0007669"/>
    <property type="project" value="UniProtKB-UniRule"/>
</dbReference>
<comment type="similarity">
    <text evidence="2 13">Belongs to the class-II aminoacyl-tRNA synthetase family. Phe-tRNA synthetase alpha subunit type 1 subfamily.</text>
</comment>
<dbReference type="GO" id="GO:0006432">
    <property type="term" value="P:phenylalanyl-tRNA aminoacylation"/>
    <property type="evidence" value="ECO:0007669"/>
    <property type="project" value="UniProtKB-UniRule"/>
</dbReference>
<dbReference type="InterPro" id="IPR010978">
    <property type="entry name" value="tRNA-bd_arm"/>
</dbReference>
<dbReference type="InterPro" id="IPR022911">
    <property type="entry name" value="Phe_tRNA_ligase_alpha1_bac"/>
</dbReference>
<evidence type="ECO:0000256" key="10">
    <source>
        <dbReference type="ARBA" id="ARBA00022917"/>
    </source>
</evidence>
<evidence type="ECO:0000256" key="13">
    <source>
        <dbReference type="HAMAP-Rule" id="MF_00281"/>
    </source>
</evidence>
<dbReference type="Gene3D" id="3.30.930.10">
    <property type="entry name" value="Bira Bifunctional Protein, Domain 2"/>
    <property type="match status" value="1"/>
</dbReference>
<dbReference type="InterPro" id="IPR004529">
    <property type="entry name" value="Phe-tRNA-synth_IIc_asu"/>
</dbReference>
<comment type="caution">
    <text evidence="15">The sequence shown here is derived from an EMBL/GenBank/DDBJ whole genome shotgun (WGS) entry which is preliminary data.</text>
</comment>
<dbReference type="CDD" id="cd00496">
    <property type="entry name" value="PheRS_alpha_core"/>
    <property type="match status" value="1"/>
</dbReference>
<keyword evidence="9 13" id="KW-0460">Magnesium</keyword>
<dbReference type="EC" id="6.1.1.20" evidence="13"/>
<keyword evidence="8 13" id="KW-0067">ATP-binding</keyword>
<evidence type="ECO:0000256" key="7">
    <source>
        <dbReference type="ARBA" id="ARBA00022741"/>
    </source>
</evidence>
<organism evidence="15 16">
    <name type="scientific">Rubrivirga marina</name>
    <dbReference type="NCBI Taxonomy" id="1196024"/>
    <lineage>
        <taxon>Bacteria</taxon>
        <taxon>Pseudomonadati</taxon>
        <taxon>Rhodothermota</taxon>
        <taxon>Rhodothermia</taxon>
        <taxon>Rhodothermales</taxon>
        <taxon>Rubricoccaceae</taxon>
        <taxon>Rubrivirga</taxon>
    </lineage>
</organism>
<dbReference type="InterPro" id="IPR045864">
    <property type="entry name" value="aa-tRNA-synth_II/BPL/LPL"/>
</dbReference>
<dbReference type="PANTHER" id="PTHR11538">
    <property type="entry name" value="PHENYLALANYL-TRNA SYNTHETASE"/>
    <property type="match status" value="1"/>
</dbReference>
<dbReference type="SUPFAM" id="SSF46589">
    <property type="entry name" value="tRNA-binding arm"/>
    <property type="match status" value="1"/>
</dbReference>
<evidence type="ECO:0000259" key="14">
    <source>
        <dbReference type="PROSITE" id="PS50862"/>
    </source>
</evidence>
<dbReference type="SUPFAM" id="SSF55681">
    <property type="entry name" value="Class II aaRS and biotin synthetases"/>
    <property type="match status" value="1"/>
</dbReference>
<reference evidence="15 16" key="1">
    <citation type="submission" date="2016-11" db="EMBL/GenBank/DDBJ databases">
        <title>Study of marine rhodopsin-containing bacteria.</title>
        <authorList>
            <person name="Yoshizawa S."/>
            <person name="Kumagai Y."/>
            <person name="Kogure K."/>
        </authorList>
    </citation>
    <scope>NUCLEOTIDE SEQUENCE [LARGE SCALE GENOMIC DNA]</scope>
    <source>
        <strain evidence="15 16">SAORIC-28</strain>
    </source>
</reference>
<keyword evidence="4 13" id="KW-0963">Cytoplasm</keyword>
<comment type="subcellular location">
    <subcellularLocation>
        <location evidence="1 13">Cytoplasm</location>
    </subcellularLocation>
</comment>
<dbReference type="GO" id="GO:0000049">
    <property type="term" value="F:tRNA binding"/>
    <property type="evidence" value="ECO:0007669"/>
    <property type="project" value="InterPro"/>
</dbReference>
<evidence type="ECO:0000256" key="8">
    <source>
        <dbReference type="ARBA" id="ARBA00022840"/>
    </source>
</evidence>
<evidence type="ECO:0000256" key="9">
    <source>
        <dbReference type="ARBA" id="ARBA00022842"/>
    </source>
</evidence>
<proteinExistence type="inferred from homology"/>
<dbReference type="InterPro" id="IPR002319">
    <property type="entry name" value="Phenylalanyl-tRNA_Synthase"/>
</dbReference>
<keyword evidence="16" id="KW-1185">Reference proteome</keyword>
<dbReference type="InterPro" id="IPR006195">
    <property type="entry name" value="aa-tRNA-synth_II"/>
</dbReference>
<dbReference type="Proteomes" id="UP000216339">
    <property type="component" value="Unassembled WGS sequence"/>
</dbReference>
<evidence type="ECO:0000256" key="12">
    <source>
        <dbReference type="ARBA" id="ARBA00049255"/>
    </source>
</evidence>
<feature type="binding site" evidence="13">
    <location>
        <position position="271"/>
    </location>
    <ligand>
        <name>Mg(2+)</name>
        <dbReference type="ChEBI" id="CHEBI:18420"/>
        <note>shared with beta subunit</note>
    </ligand>
</feature>
<gene>
    <name evidence="13" type="primary">pheS</name>
    <name evidence="15" type="ORF">BSZ37_04000</name>
</gene>
<feature type="domain" description="Aminoacyl-transfer RNA synthetases class-II family profile" evidence="14">
    <location>
        <begin position="125"/>
        <end position="330"/>
    </location>
</feature>
<dbReference type="HAMAP" id="MF_00281">
    <property type="entry name" value="Phe_tRNA_synth_alpha1"/>
    <property type="match status" value="1"/>
</dbReference>
<dbReference type="GO" id="GO:0004826">
    <property type="term" value="F:phenylalanine-tRNA ligase activity"/>
    <property type="evidence" value="ECO:0007669"/>
    <property type="project" value="UniProtKB-UniRule"/>
</dbReference>
<evidence type="ECO:0000256" key="4">
    <source>
        <dbReference type="ARBA" id="ARBA00022490"/>
    </source>
</evidence>
<dbReference type="GO" id="GO:0005737">
    <property type="term" value="C:cytoplasm"/>
    <property type="evidence" value="ECO:0007669"/>
    <property type="project" value="UniProtKB-SubCell"/>
</dbReference>
<dbReference type="PROSITE" id="PS50862">
    <property type="entry name" value="AA_TRNA_LIGASE_II"/>
    <property type="match status" value="1"/>
</dbReference>
<dbReference type="Pfam" id="PF02912">
    <property type="entry name" value="Phe_tRNA-synt_N"/>
    <property type="match status" value="1"/>
</dbReference>
<dbReference type="AlphaFoldDB" id="A0A271IY74"/>
<evidence type="ECO:0000256" key="11">
    <source>
        <dbReference type="ARBA" id="ARBA00023146"/>
    </source>
</evidence>
<dbReference type="Pfam" id="PF01409">
    <property type="entry name" value="tRNA-synt_2d"/>
    <property type="match status" value="1"/>
</dbReference>